<dbReference type="Gramene" id="KCW59400">
    <property type="protein sequence ID" value="KCW59400"/>
    <property type="gene ID" value="EUGRSUZ_H02108"/>
</dbReference>
<accession>A0A059B168</accession>
<dbReference type="InParanoid" id="A0A059B168"/>
<dbReference type="AlphaFoldDB" id="A0A059B168"/>
<proteinExistence type="predicted"/>
<reference evidence="1" key="1">
    <citation type="submission" date="2013-07" db="EMBL/GenBank/DDBJ databases">
        <title>The genome of Eucalyptus grandis.</title>
        <authorList>
            <person name="Schmutz J."/>
            <person name="Hayes R."/>
            <person name="Myburg A."/>
            <person name="Tuskan G."/>
            <person name="Grattapaglia D."/>
            <person name="Rokhsar D.S."/>
        </authorList>
    </citation>
    <scope>NUCLEOTIDE SEQUENCE</scope>
    <source>
        <tissue evidence="1">Leaf extractions</tissue>
    </source>
</reference>
<name>A0A059B168_EUCGR</name>
<organism evidence="1">
    <name type="scientific">Eucalyptus grandis</name>
    <name type="common">Flooded gum</name>
    <dbReference type="NCBI Taxonomy" id="71139"/>
    <lineage>
        <taxon>Eukaryota</taxon>
        <taxon>Viridiplantae</taxon>
        <taxon>Streptophyta</taxon>
        <taxon>Embryophyta</taxon>
        <taxon>Tracheophyta</taxon>
        <taxon>Spermatophyta</taxon>
        <taxon>Magnoliopsida</taxon>
        <taxon>eudicotyledons</taxon>
        <taxon>Gunneridae</taxon>
        <taxon>Pentapetalae</taxon>
        <taxon>rosids</taxon>
        <taxon>malvids</taxon>
        <taxon>Myrtales</taxon>
        <taxon>Myrtaceae</taxon>
        <taxon>Myrtoideae</taxon>
        <taxon>Eucalypteae</taxon>
        <taxon>Eucalyptus</taxon>
    </lineage>
</organism>
<evidence type="ECO:0000313" key="1">
    <source>
        <dbReference type="EMBL" id="KCW59400.1"/>
    </source>
</evidence>
<protein>
    <submittedName>
        <fullName evidence="1">Uncharacterized protein</fullName>
    </submittedName>
</protein>
<dbReference type="EMBL" id="KK198760">
    <property type="protein sequence ID" value="KCW59400.1"/>
    <property type="molecule type" value="Genomic_DNA"/>
</dbReference>
<gene>
    <name evidence="1" type="ORF">EUGRSUZ_H02108</name>
</gene>
<sequence>MQISLIRPQAPLKDSSIFHGFYIQRETKPFHRLTPRERPAAEKSGIFCPRATEFITSMVKTPICIISSA</sequence>